<evidence type="ECO:0000313" key="8">
    <source>
        <dbReference type="EMBL" id="KAG0485049.1"/>
    </source>
</evidence>
<evidence type="ECO:0000256" key="6">
    <source>
        <dbReference type="SAM" id="MobiDB-lite"/>
    </source>
</evidence>
<reference evidence="8 9" key="1">
    <citation type="journal article" date="2020" name="Nat. Food">
        <title>A phased Vanilla planifolia genome enables genetic improvement of flavour and production.</title>
        <authorList>
            <person name="Hasing T."/>
            <person name="Tang H."/>
            <person name="Brym M."/>
            <person name="Khazi F."/>
            <person name="Huang T."/>
            <person name="Chambers A.H."/>
        </authorList>
    </citation>
    <scope>NUCLEOTIDE SEQUENCE [LARGE SCALE GENOMIC DNA]</scope>
    <source>
        <tissue evidence="8">Leaf</tissue>
    </source>
</reference>
<dbReference type="OrthoDB" id="187139at2759"/>
<feature type="transmembrane region" description="Helical" evidence="7">
    <location>
        <begin position="355"/>
        <end position="378"/>
    </location>
</feature>
<comment type="subcellular location">
    <subcellularLocation>
        <location evidence="1">Nucleus</location>
    </subcellularLocation>
</comment>
<dbReference type="Pfam" id="PF05834">
    <property type="entry name" value="Lycopene_cycl"/>
    <property type="match status" value="1"/>
</dbReference>
<organism evidence="8 9">
    <name type="scientific">Vanilla planifolia</name>
    <name type="common">Vanilla</name>
    <dbReference type="NCBI Taxonomy" id="51239"/>
    <lineage>
        <taxon>Eukaryota</taxon>
        <taxon>Viridiplantae</taxon>
        <taxon>Streptophyta</taxon>
        <taxon>Embryophyta</taxon>
        <taxon>Tracheophyta</taxon>
        <taxon>Spermatophyta</taxon>
        <taxon>Magnoliopsida</taxon>
        <taxon>Liliopsida</taxon>
        <taxon>Asparagales</taxon>
        <taxon>Orchidaceae</taxon>
        <taxon>Vanilloideae</taxon>
        <taxon>Vanilleae</taxon>
        <taxon>Vanilla</taxon>
    </lineage>
</organism>
<feature type="compositionally biased region" description="Low complexity" evidence="6">
    <location>
        <begin position="14"/>
        <end position="25"/>
    </location>
</feature>
<keyword evidence="7" id="KW-0812">Transmembrane</keyword>
<dbReference type="SUPFAM" id="SSF101936">
    <property type="entry name" value="DNA-binding pseudobarrel domain"/>
    <property type="match status" value="1"/>
</dbReference>
<name>A0A835V2K4_VANPL</name>
<evidence type="ECO:0000313" key="9">
    <source>
        <dbReference type="Proteomes" id="UP000636800"/>
    </source>
</evidence>
<evidence type="ECO:0000256" key="3">
    <source>
        <dbReference type="ARBA" id="ARBA00023125"/>
    </source>
</evidence>
<feature type="region of interest" description="Disordered" evidence="6">
    <location>
        <begin position="1"/>
        <end position="31"/>
    </location>
</feature>
<dbReference type="PANTHER" id="PTHR39757">
    <property type="match status" value="1"/>
</dbReference>
<dbReference type="PANTHER" id="PTHR39757:SF3">
    <property type="entry name" value="LYCOPENE EPSILON CYCLASE, CHLOROPLASTIC"/>
    <property type="match status" value="1"/>
</dbReference>
<keyword evidence="3" id="KW-0238">DNA-binding</keyword>
<keyword evidence="5" id="KW-0539">Nucleus</keyword>
<dbReference type="InterPro" id="IPR015300">
    <property type="entry name" value="DNA-bd_pseudobarrel_sf"/>
</dbReference>
<proteinExistence type="predicted"/>
<keyword evidence="7" id="KW-0472">Membrane</keyword>
<dbReference type="Proteomes" id="UP000636800">
    <property type="component" value="Unassembled WGS sequence"/>
</dbReference>
<comment type="caution">
    <text evidence="8">The sequence shown here is derived from an EMBL/GenBank/DDBJ whole genome shotgun (WGS) entry which is preliminary data.</text>
</comment>
<dbReference type="GO" id="GO:0003677">
    <property type="term" value="F:DNA binding"/>
    <property type="evidence" value="ECO:0007669"/>
    <property type="project" value="UniProtKB-KW"/>
</dbReference>
<dbReference type="EMBL" id="JADCNL010000004">
    <property type="protein sequence ID" value="KAG0485049.1"/>
    <property type="molecule type" value="Genomic_DNA"/>
</dbReference>
<evidence type="ECO:0000256" key="5">
    <source>
        <dbReference type="ARBA" id="ARBA00023242"/>
    </source>
</evidence>
<dbReference type="CDD" id="cd10017">
    <property type="entry name" value="B3_DNA"/>
    <property type="match status" value="1"/>
</dbReference>
<accession>A0A835V2K4</accession>
<protein>
    <submittedName>
        <fullName evidence="8">Uncharacterized protein</fullName>
    </submittedName>
</protein>
<evidence type="ECO:0000256" key="7">
    <source>
        <dbReference type="SAM" id="Phobius"/>
    </source>
</evidence>
<keyword evidence="2" id="KW-0805">Transcription regulation</keyword>
<dbReference type="Gene3D" id="2.40.330.10">
    <property type="entry name" value="DNA-binding pseudobarrel domain"/>
    <property type="match status" value="1"/>
</dbReference>
<gene>
    <name evidence="8" type="ORF">HPP92_009128</name>
</gene>
<dbReference type="GO" id="GO:0005634">
    <property type="term" value="C:nucleus"/>
    <property type="evidence" value="ECO:0007669"/>
    <property type="project" value="UniProtKB-SubCell"/>
</dbReference>
<evidence type="ECO:0000256" key="4">
    <source>
        <dbReference type="ARBA" id="ARBA00023163"/>
    </source>
</evidence>
<keyword evidence="9" id="KW-1185">Reference proteome</keyword>
<dbReference type="InterPro" id="IPR003340">
    <property type="entry name" value="B3_DNA-bd"/>
</dbReference>
<evidence type="ECO:0000256" key="2">
    <source>
        <dbReference type="ARBA" id="ARBA00023015"/>
    </source>
</evidence>
<sequence length="406" mass="46524">MADPRGRSNPAPTSRRSQLRRASQSAHHRPHAPCREVIPIARLSAAIRPPPAPKPGTPLLKAIKHKVTFLTETWAATVMAVGRLKLLIQLLRSVSYQAGKRKIMARYDGLRFRLQRTETVMLVLLRVCASEKQRQSSFSLQRKFWPNNKSRMYILENTGEFVRSHDLHLGDFIMLFKDDEKDRYVILRKKAANGGQETCLASANPMPFDLLKRKLMSRLEAMGVRILKIYEEEWSYIPVGGSLPNTEQKNLAFGAAASMVHPATGYSVVRSLSEAPNYASVIANILKRNAYNRENGNTGRSYNPSAIAWRSLWPQEKKRQRAFFLFGLALILQLDIEEIRIFFQTFFRLPDWMWQGFLASSLSSMELIWFSFYMFVIAPNSLRMCLLRHLLSDPTGTTMIRTYLNL</sequence>
<dbReference type="AlphaFoldDB" id="A0A835V2K4"/>
<keyword evidence="4" id="KW-0804">Transcription</keyword>
<keyword evidence="7" id="KW-1133">Transmembrane helix</keyword>
<evidence type="ECO:0000256" key="1">
    <source>
        <dbReference type="ARBA" id="ARBA00004123"/>
    </source>
</evidence>